<dbReference type="Pfam" id="PF23343">
    <property type="entry name" value="REP_ORF2-G2P"/>
    <property type="match status" value="1"/>
</dbReference>
<evidence type="ECO:0000313" key="5">
    <source>
        <dbReference type="EMBL" id="PND36714.1"/>
    </source>
</evidence>
<dbReference type="InterPro" id="IPR056906">
    <property type="entry name" value="ORF2/G2P_dom"/>
</dbReference>
<sequence length="347" mass="38544">MSHSAHVQAYAVASSLELAAVRVHELDMMGRGLDRGAAQVIAQSRSEQMRHWAQARQGLDGAKAPGLVSVPTSPERASEEAVSARVAAERDELADTLECFAIDKAKRRLALLRRSVGFAARCHAITEKGHRSDVPWMVTLTYAPGQLWSSRHVSDALRAMYHWCKRKGIPFRYVWIAEIQDGKRRADGKGRDCIHYHIVVWLPVGVRCPHFDRRGWWPYGMSRSDAPQKVGNAVGYLLHYLKKDKNLAAMPKGARAYGVGGLDHASRRARRWLGLPAFVQANSDISDQWRRAEGGGWISPSGRHYASEFRRVVLAGVEALQRVCTHTRAIAASGPFCWLSRGGVSHA</sequence>
<gene>
    <name evidence="2" type="ORF">C1O66_03505</name>
    <name evidence="3" type="ORF">C1O66_03510</name>
    <name evidence="4" type="ORF">C1O66_03550</name>
    <name evidence="5" type="ORF">C1O66_03590</name>
</gene>
<protein>
    <recommendedName>
        <fullName evidence="1">Replication-associated protein ORF2/G2P domain-containing protein</fullName>
    </recommendedName>
</protein>
<dbReference type="EMBL" id="POSP01000003">
    <property type="protein sequence ID" value="PND36714.1"/>
    <property type="molecule type" value="Genomic_DNA"/>
</dbReference>
<evidence type="ECO:0000313" key="6">
    <source>
        <dbReference type="Proteomes" id="UP000235916"/>
    </source>
</evidence>
<evidence type="ECO:0000313" key="4">
    <source>
        <dbReference type="EMBL" id="PND36708.1"/>
    </source>
</evidence>
<feature type="domain" description="Replication-associated protein ORF2/G2P" evidence="1">
    <location>
        <begin position="136"/>
        <end position="244"/>
    </location>
</feature>
<proteinExistence type="predicted"/>
<dbReference type="EMBL" id="POSP01000003">
    <property type="protein sequence ID" value="PND36701.1"/>
    <property type="molecule type" value="Genomic_DNA"/>
</dbReference>
<reference evidence="4 6" key="1">
    <citation type="submission" date="2018-01" db="EMBL/GenBank/DDBJ databases">
        <title>Draft genome sequence of Paucibacter aquatile CR182 isolated from freshwater of the Nakdong River.</title>
        <authorList>
            <person name="Choi A."/>
            <person name="Chung E.J."/>
        </authorList>
    </citation>
    <scope>NUCLEOTIDE SEQUENCE [LARGE SCALE GENOMIC DNA]</scope>
    <source>
        <strain evidence="4 6">CR182</strain>
    </source>
</reference>
<evidence type="ECO:0000313" key="2">
    <source>
        <dbReference type="EMBL" id="PND36701.1"/>
    </source>
</evidence>
<comment type="caution">
    <text evidence="4">The sequence shown here is derived from an EMBL/GenBank/DDBJ whole genome shotgun (WGS) entry which is preliminary data.</text>
</comment>
<accession>A0A2N8KTB5</accession>
<dbReference type="EMBL" id="POSP01000003">
    <property type="protein sequence ID" value="PND36702.1"/>
    <property type="molecule type" value="Genomic_DNA"/>
</dbReference>
<dbReference type="AlphaFoldDB" id="A0A2N8KTB5"/>
<evidence type="ECO:0000259" key="1">
    <source>
        <dbReference type="Pfam" id="PF23343"/>
    </source>
</evidence>
<evidence type="ECO:0000313" key="3">
    <source>
        <dbReference type="EMBL" id="PND36702.1"/>
    </source>
</evidence>
<organism evidence="4 6">
    <name type="scientific">Kinneretia aquatilis</name>
    <dbReference type="NCBI Taxonomy" id="2070761"/>
    <lineage>
        <taxon>Bacteria</taxon>
        <taxon>Pseudomonadati</taxon>
        <taxon>Pseudomonadota</taxon>
        <taxon>Betaproteobacteria</taxon>
        <taxon>Burkholderiales</taxon>
        <taxon>Sphaerotilaceae</taxon>
        <taxon>Roseateles</taxon>
    </lineage>
</organism>
<name>A0A2N8KTB5_9BURK</name>
<keyword evidence="6" id="KW-1185">Reference proteome</keyword>
<dbReference type="EMBL" id="POSP01000003">
    <property type="protein sequence ID" value="PND36708.1"/>
    <property type="molecule type" value="Genomic_DNA"/>
</dbReference>
<dbReference type="Proteomes" id="UP000235916">
    <property type="component" value="Unassembled WGS sequence"/>
</dbReference>